<dbReference type="Proteomes" id="UP000516168">
    <property type="component" value="Segment"/>
</dbReference>
<organism evidence="1 2">
    <name type="scientific">Rheinheimera phage vB_RspM_barba_1-3A</name>
    <dbReference type="NCBI Taxonomy" id="2743846"/>
    <lineage>
        <taxon>Viruses</taxon>
        <taxon>Duplodnaviria</taxon>
        <taxon>Heunggongvirae</taxon>
        <taxon>Uroviricota</taxon>
        <taxon>Caudoviricetes</taxon>
        <taxon>Barbavirus</taxon>
        <taxon>Barbavirus barba18A</taxon>
    </lineage>
</organism>
<proteinExistence type="predicted"/>
<reference evidence="2" key="1">
    <citation type="submission" date="2020-05" db="EMBL/GenBank/DDBJ databases">
        <title>Genomics and ecology of novel Flavobacterium phages from the Baltic Sea.</title>
        <authorList>
            <person name="Hoetzinger M."/>
            <person name="Nilsson E."/>
            <person name="Holmfeldt K."/>
        </authorList>
    </citation>
    <scope>NUCLEOTIDE SEQUENCE [LARGE SCALE GENOMIC DNA]</scope>
</reference>
<dbReference type="EMBL" id="MT497224">
    <property type="protein sequence ID" value="QNO01502.1"/>
    <property type="molecule type" value="Genomic_DNA"/>
</dbReference>
<evidence type="ECO:0000313" key="2">
    <source>
        <dbReference type="Proteomes" id="UP000516168"/>
    </source>
</evidence>
<protein>
    <submittedName>
        <fullName evidence="1">Uncharacterized protein</fullName>
    </submittedName>
</protein>
<gene>
    <name evidence="1" type="ORF">barba13A_phanotate151</name>
</gene>
<name>A0A7G9V5E6_9CAUD</name>
<accession>A0A7G9V5E6</accession>
<sequence length="31" mass="3324">MTDLDVYAASIYVLPVVKLGIDSGNFSCCDN</sequence>
<evidence type="ECO:0000313" key="1">
    <source>
        <dbReference type="EMBL" id="QNO01502.1"/>
    </source>
</evidence>